<name>A0A4U0GQZ4_9SPHI</name>
<keyword evidence="1" id="KW-1133">Transmembrane helix</keyword>
<sequence>MAALYVLSAYIQDFRIVVDILMWVWLAICVWDLLVLYFPNNKVLLQRKYPEKLSNGDENPFSLLIKSMFPVSVTVNVLEEFPEQLQLRDNEFRLLIKAYAEKEIQFNLTPVTRGTYRFGVCNALVKYTGLFKRKFILDEDRIIPCYPSFIQMRKYQLLATTDRLVELGVKRIRKIGSTLEFDHVREYVRGDEYKHMNWKASAKHSKLMVNQFQEEKSQPIYSFIDTGRAMRMPFNEMTLLDYAINATLVLSNAAILKQDRAGMLTFSKDINNHVPAEKRNNQIRKISDKLYGISTLFEESEFGNLYAFARKNINKRSLIFMYTNFETLDALYRQLPYLKMLSKSHIVVVVVFKNTELVDMAKEPAFKINDIYNKIIAEKFVYEKQLIIQELNRNGLQTIFTNPADLSINSINKYLEIKARGLI</sequence>
<organism evidence="3 4">
    <name type="scientific">Sphingobacterium alkalisoli</name>
    <dbReference type="NCBI Taxonomy" id="1874115"/>
    <lineage>
        <taxon>Bacteria</taxon>
        <taxon>Pseudomonadati</taxon>
        <taxon>Bacteroidota</taxon>
        <taxon>Sphingobacteriia</taxon>
        <taxon>Sphingobacteriales</taxon>
        <taxon>Sphingobacteriaceae</taxon>
        <taxon>Sphingobacterium</taxon>
    </lineage>
</organism>
<dbReference type="PANTHER" id="PTHR33608:SF3">
    <property type="entry name" value="SLR2013 PROTEIN"/>
    <property type="match status" value="1"/>
</dbReference>
<keyword evidence="1" id="KW-0472">Membrane</keyword>
<dbReference type="InterPro" id="IPR002881">
    <property type="entry name" value="DUF58"/>
</dbReference>
<dbReference type="EMBL" id="SUKA01000010">
    <property type="protein sequence ID" value="TJY61303.1"/>
    <property type="molecule type" value="Genomic_DNA"/>
</dbReference>
<reference evidence="3 4" key="1">
    <citation type="submission" date="2019-04" db="EMBL/GenBank/DDBJ databases">
        <title>Sphingobacterium olei sp. nov., isolated from oil-contaminated soil.</title>
        <authorList>
            <person name="Liu B."/>
        </authorList>
    </citation>
    <scope>NUCLEOTIDE SEQUENCE [LARGE SCALE GENOMIC DNA]</scope>
    <source>
        <strain evidence="3 4">Y3L14</strain>
    </source>
</reference>
<accession>A0A4U0GQZ4</accession>
<dbReference type="RefSeq" id="WP_136822940.1">
    <property type="nucleotide sequence ID" value="NZ_BMJX01000010.1"/>
</dbReference>
<dbReference type="Proteomes" id="UP000309872">
    <property type="component" value="Unassembled WGS sequence"/>
</dbReference>
<keyword evidence="4" id="KW-1185">Reference proteome</keyword>
<dbReference type="Pfam" id="PF01882">
    <property type="entry name" value="DUF58"/>
    <property type="match status" value="1"/>
</dbReference>
<feature type="transmembrane region" description="Helical" evidence="1">
    <location>
        <begin position="20"/>
        <end position="38"/>
    </location>
</feature>
<evidence type="ECO:0000313" key="3">
    <source>
        <dbReference type="EMBL" id="TJY61303.1"/>
    </source>
</evidence>
<protein>
    <submittedName>
        <fullName evidence="3">DUF58 domain-containing protein</fullName>
    </submittedName>
</protein>
<evidence type="ECO:0000259" key="2">
    <source>
        <dbReference type="Pfam" id="PF01882"/>
    </source>
</evidence>
<dbReference type="OrthoDB" id="845740at2"/>
<dbReference type="PANTHER" id="PTHR33608">
    <property type="entry name" value="BLL2464 PROTEIN"/>
    <property type="match status" value="1"/>
</dbReference>
<evidence type="ECO:0000313" key="4">
    <source>
        <dbReference type="Proteomes" id="UP000309872"/>
    </source>
</evidence>
<dbReference type="AlphaFoldDB" id="A0A4U0GQZ4"/>
<gene>
    <name evidence="3" type="ORF">FAZ19_22045</name>
</gene>
<keyword evidence="1" id="KW-0812">Transmembrane</keyword>
<proteinExistence type="predicted"/>
<feature type="domain" description="DUF58" evidence="2">
    <location>
        <begin position="184"/>
        <end position="355"/>
    </location>
</feature>
<evidence type="ECO:0000256" key="1">
    <source>
        <dbReference type="SAM" id="Phobius"/>
    </source>
</evidence>
<comment type="caution">
    <text evidence="3">The sequence shown here is derived from an EMBL/GenBank/DDBJ whole genome shotgun (WGS) entry which is preliminary data.</text>
</comment>